<dbReference type="Proteomes" id="UP001595773">
    <property type="component" value="Unassembled WGS sequence"/>
</dbReference>
<organism evidence="1 2">
    <name type="scientific">Arthrobacter cryoconiti</name>
    <dbReference type="NCBI Taxonomy" id="748907"/>
    <lineage>
        <taxon>Bacteria</taxon>
        <taxon>Bacillati</taxon>
        <taxon>Actinomycetota</taxon>
        <taxon>Actinomycetes</taxon>
        <taxon>Micrococcales</taxon>
        <taxon>Micrococcaceae</taxon>
        <taxon>Arthrobacter</taxon>
    </lineage>
</organism>
<evidence type="ECO:0000313" key="1">
    <source>
        <dbReference type="EMBL" id="MFC4267129.1"/>
    </source>
</evidence>
<proteinExistence type="predicted"/>
<gene>
    <name evidence="1" type="ORF">ACFOW9_16090</name>
</gene>
<protein>
    <submittedName>
        <fullName evidence="1">Uncharacterized protein</fullName>
    </submittedName>
</protein>
<dbReference type="RefSeq" id="WP_230068368.1">
    <property type="nucleotide sequence ID" value="NZ_BAABLL010000017.1"/>
</dbReference>
<reference evidence="2" key="1">
    <citation type="journal article" date="2019" name="Int. J. Syst. Evol. Microbiol.">
        <title>The Global Catalogue of Microorganisms (GCM) 10K type strain sequencing project: providing services to taxonomists for standard genome sequencing and annotation.</title>
        <authorList>
            <consortium name="The Broad Institute Genomics Platform"/>
            <consortium name="The Broad Institute Genome Sequencing Center for Infectious Disease"/>
            <person name="Wu L."/>
            <person name="Ma J."/>
        </authorList>
    </citation>
    <scope>NUCLEOTIDE SEQUENCE [LARGE SCALE GENOMIC DNA]</scope>
    <source>
        <strain evidence="2">CGMCC 1.10698</strain>
    </source>
</reference>
<feature type="non-terminal residue" evidence="1">
    <location>
        <position position="71"/>
    </location>
</feature>
<sequence length="71" mass="7536">MIRNQNNVLKISVRKFSKSDHQKFPGPTSPNRRAIGHSMIILHPTAQSGTPLAGLPASLNVCSAAANSATQ</sequence>
<evidence type="ECO:0000313" key="2">
    <source>
        <dbReference type="Proteomes" id="UP001595773"/>
    </source>
</evidence>
<comment type="caution">
    <text evidence="1">The sequence shown here is derived from an EMBL/GenBank/DDBJ whole genome shotgun (WGS) entry which is preliminary data.</text>
</comment>
<keyword evidence="2" id="KW-1185">Reference proteome</keyword>
<name>A0ABV8R3U9_9MICC</name>
<dbReference type="EMBL" id="JBHSCQ010000024">
    <property type="protein sequence ID" value="MFC4267129.1"/>
    <property type="molecule type" value="Genomic_DNA"/>
</dbReference>
<accession>A0ABV8R3U9</accession>